<reference evidence="1 2" key="1">
    <citation type="submission" date="2016-05" db="EMBL/GenBank/DDBJ databases">
        <title>Single-cell genome of chain-forming Candidatus Thiomargarita nelsonii and comparison to other large sulfur-oxidizing bacteria.</title>
        <authorList>
            <person name="Winkel M."/>
            <person name="Salman V."/>
            <person name="Woyke T."/>
            <person name="Schulz-Vogt H."/>
            <person name="Richter M."/>
            <person name="Flood B."/>
            <person name="Bailey J."/>
            <person name="Amann R."/>
            <person name="Mussmann M."/>
        </authorList>
    </citation>
    <scope>NUCLEOTIDE SEQUENCE [LARGE SCALE GENOMIC DNA]</scope>
    <source>
        <strain evidence="1 2">THI036</strain>
    </source>
</reference>
<evidence type="ECO:0000313" key="2">
    <source>
        <dbReference type="Proteomes" id="UP000076962"/>
    </source>
</evidence>
<keyword evidence="2" id="KW-1185">Reference proteome</keyword>
<comment type="caution">
    <text evidence="1">The sequence shown here is derived from an EMBL/GenBank/DDBJ whole genome shotgun (WGS) entry which is preliminary data.</text>
</comment>
<proteinExistence type="predicted"/>
<organism evidence="1 2">
    <name type="scientific">Candidatus Thiomargarita nelsonii</name>
    <dbReference type="NCBI Taxonomy" id="1003181"/>
    <lineage>
        <taxon>Bacteria</taxon>
        <taxon>Pseudomonadati</taxon>
        <taxon>Pseudomonadota</taxon>
        <taxon>Gammaproteobacteria</taxon>
        <taxon>Thiotrichales</taxon>
        <taxon>Thiotrichaceae</taxon>
        <taxon>Thiomargarita</taxon>
    </lineage>
</organism>
<sequence length="65" mass="7678">MRLKDSRKPTRDEQNSMTRFIYFAPVKKHPMQKRLNLKILVNHGAGQNALMPKLKNLWCRGRMSP</sequence>
<dbReference type="Proteomes" id="UP000076962">
    <property type="component" value="Unassembled WGS sequence"/>
</dbReference>
<accession>A0A176RU34</accession>
<name>A0A176RU34_9GAMM</name>
<evidence type="ECO:0000313" key="1">
    <source>
        <dbReference type="EMBL" id="OAD19259.1"/>
    </source>
</evidence>
<dbReference type="AlphaFoldDB" id="A0A176RU34"/>
<dbReference type="EMBL" id="LUTY01002875">
    <property type="protein sequence ID" value="OAD19259.1"/>
    <property type="molecule type" value="Genomic_DNA"/>
</dbReference>
<protein>
    <submittedName>
        <fullName evidence="1">Uncharacterized protein</fullName>
    </submittedName>
</protein>
<gene>
    <name evidence="1" type="ORF">THIOM_005121</name>
</gene>